<dbReference type="Proteomes" id="UP000232722">
    <property type="component" value="Unassembled WGS sequence"/>
</dbReference>
<feature type="compositionally biased region" description="Low complexity" evidence="1">
    <location>
        <begin position="162"/>
        <end position="196"/>
    </location>
</feature>
<dbReference type="InterPro" id="IPR056124">
    <property type="entry name" value="DUF7707"/>
</dbReference>
<evidence type="ECO:0000313" key="4">
    <source>
        <dbReference type="EMBL" id="CAB5382127.1"/>
    </source>
</evidence>
<feature type="signal peptide" evidence="2">
    <location>
        <begin position="1"/>
        <end position="20"/>
    </location>
</feature>
<dbReference type="EMBL" id="CAGKOT010000045">
    <property type="protein sequence ID" value="CAB5382127.1"/>
    <property type="molecule type" value="Genomic_DNA"/>
</dbReference>
<accession>A0A2I1EJ71</accession>
<gene>
    <name evidence="4" type="ORF">CHRIB12_LOCUS17860</name>
    <name evidence="6" type="ORF">RhiirA1_417343</name>
    <name evidence="5" type="ORF">RhiirA5_356055</name>
    <name evidence="7" type="ORF">RhiirC2_864315</name>
</gene>
<dbReference type="Proteomes" id="UP000232688">
    <property type="component" value="Unassembled WGS sequence"/>
</dbReference>
<dbReference type="VEuPathDB" id="FungiDB:RhiirFUN_008761"/>
<dbReference type="EMBL" id="LLXL01000354">
    <property type="protein sequence ID" value="PKK73661.1"/>
    <property type="molecule type" value="Genomic_DNA"/>
</dbReference>
<reference evidence="4" key="5">
    <citation type="submission" date="2020-05" db="EMBL/GenBank/DDBJ databases">
        <authorList>
            <person name="Rincon C."/>
            <person name="Sanders R I."/>
            <person name="Robbins C."/>
            <person name="Chaturvedi A."/>
        </authorList>
    </citation>
    <scope>NUCLEOTIDE SEQUENCE</scope>
    <source>
        <strain evidence="4">CHB12</strain>
    </source>
</reference>
<comment type="caution">
    <text evidence="5">The sequence shown here is derived from an EMBL/GenBank/DDBJ whole genome shotgun (WGS) entry which is preliminary data.</text>
</comment>
<reference evidence="5 9" key="2">
    <citation type="submission" date="2017-09" db="EMBL/GenBank/DDBJ databases">
        <title>Extensive intraspecific genome diversity in a model arbuscular mycorrhizal fungus.</title>
        <authorList>
            <person name="Chen E.C."/>
            <person name="Morin E."/>
            <person name="Beaudet D."/>
            <person name="Noel J."/>
            <person name="Ndikumana S."/>
            <person name="Charron P."/>
            <person name="St-Onge C."/>
            <person name="Giorgi J."/>
            <person name="Grigoriev I.V."/>
            <person name="Roux C."/>
            <person name="Martin F.M."/>
            <person name="Corradi N."/>
        </authorList>
    </citation>
    <scope>NUCLEOTIDE SEQUENCE [LARGE SCALE GENOMIC DNA]</scope>
    <source>
        <strain evidence="5 9">A5</strain>
    </source>
</reference>
<evidence type="ECO:0000313" key="7">
    <source>
        <dbReference type="EMBL" id="PKK73661.1"/>
    </source>
</evidence>
<evidence type="ECO:0000313" key="6">
    <source>
        <dbReference type="EMBL" id="PKC68037.1"/>
    </source>
</evidence>
<evidence type="ECO:0000313" key="5">
    <source>
        <dbReference type="EMBL" id="PKC10002.1"/>
    </source>
</evidence>
<dbReference type="Proteomes" id="UP000233469">
    <property type="component" value="Unassembled WGS sequence"/>
</dbReference>
<dbReference type="AlphaFoldDB" id="A0A2I1EJ71"/>
<reference evidence="9 10" key="1">
    <citation type="submission" date="2016-04" db="EMBL/GenBank/DDBJ databases">
        <title>Genome analyses suggest a sexual origin of heterokaryosis in a supposedly ancient asexual fungus.</title>
        <authorList>
            <person name="Ropars J."/>
            <person name="Sedzielewska K."/>
            <person name="Noel J."/>
            <person name="Charron P."/>
            <person name="Farinelli L."/>
            <person name="Marton T."/>
            <person name="Kruger M."/>
            <person name="Pelin A."/>
            <person name="Brachmann A."/>
            <person name="Corradi N."/>
        </authorList>
    </citation>
    <scope>NUCLEOTIDE SEQUENCE [LARGE SCALE GENOMIC DNA]</scope>
    <source>
        <strain evidence="5 9">A5</strain>
        <strain evidence="7 10">C2</strain>
    </source>
</reference>
<feature type="chain" id="PRO_5014178063" description="DUF7707 domain-containing protein" evidence="2">
    <location>
        <begin position="21"/>
        <end position="220"/>
    </location>
</feature>
<dbReference type="VEuPathDB" id="FungiDB:FUN_008396"/>
<reference evidence="6 8" key="4">
    <citation type="submission" date="2017-10" db="EMBL/GenBank/DDBJ databases">
        <title>Genome analyses suggest a sexual origin of heterokaryosis in a supposedly ancient asexual fungus.</title>
        <authorList>
            <person name="Corradi N."/>
            <person name="Sedzielewska K."/>
            <person name="Noel J."/>
            <person name="Charron P."/>
            <person name="Farinelli L."/>
            <person name="Marton T."/>
            <person name="Kruger M."/>
            <person name="Pelin A."/>
            <person name="Brachmann A."/>
            <person name="Corradi N."/>
        </authorList>
    </citation>
    <scope>NUCLEOTIDE SEQUENCE [LARGE SCALE GENOMIC DNA]</scope>
    <source>
        <strain evidence="6 8">A1</strain>
    </source>
</reference>
<feature type="domain" description="DUF7707" evidence="3">
    <location>
        <begin position="41"/>
        <end position="139"/>
    </location>
</feature>
<dbReference type="EMBL" id="LLXJ01000414">
    <property type="protein sequence ID" value="PKC10002.1"/>
    <property type="molecule type" value="Genomic_DNA"/>
</dbReference>
<evidence type="ECO:0000256" key="2">
    <source>
        <dbReference type="SAM" id="SignalP"/>
    </source>
</evidence>
<evidence type="ECO:0000313" key="9">
    <source>
        <dbReference type="Proteomes" id="UP000232722"/>
    </source>
</evidence>
<organism evidence="5 9">
    <name type="scientific">Rhizophagus irregularis</name>
    <dbReference type="NCBI Taxonomy" id="588596"/>
    <lineage>
        <taxon>Eukaryota</taxon>
        <taxon>Fungi</taxon>
        <taxon>Fungi incertae sedis</taxon>
        <taxon>Mucoromycota</taxon>
        <taxon>Glomeromycotina</taxon>
        <taxon>Glomeromycetes</taxon>
        <taxon>Glomerales</taxon>
        <taxon>Glomeraceae</taxon>
        <taxon>Rhizophagus</taxon>
    </lineage>
</organism>
<dbReference type="EMBL" id="LLXH01000356">
    <property type="protein sequence ID" value="PKC68037.1"/>
    <property type="molecule type" value="Genomic_DNA"/>
</dbReference>
<sequence>MKLFATIYIAVIAFAAFSNAQVQNATANLPDFQFLLTQKSEPERDNICKTNMGFCETNCGGPNKAPMNFCNVTTMGWGCGCSDKIPDLSAFQWPINREHCIGSGEACKLACQDPKVPNEKKPDCNLACIDTYTSKCGTAAQPPAYYNVSDPAIVPTYAPPKNSVTDSANNNSTSTNGTNGSQSTNNSASESKKQSSASSINHLGNAAVALVIVASGMSLF</sequence>
<feature type="region of interest" description="Disordered" evidence="1">
    <location>
        <begin position="157"/>
        <end position="196"/>
    </location>
</feature>
<evidence type="ECO:0000256" key="1">
    <source>
        <dbReference type="SAM" id="MobiDB-lite"/>
    </source>
</evidence>
<keyword evidence="2" id="KW-0732">Signal</keyword>
<reference evidence="8 10" key="3">
    <citation type="submission" date="2017-10" db="EMBL/GenBank/DDBJ databases">
        <title>Extensive intraspecific genome diversity in a model arbuscular mycorrhizal fungus.</title>
        <authorList>
            <person name="Chen E.C.H."/>
            <person name="Morin E."/>
            <person name="Baudet D."/>
            <person name="Noel J."/>
            <person name="Ndikumana S."/>
            <person name="Charron P."/>
            <person name="St-Onge C."/>
            <person name="Giorgi J."/>
            <person name="Grigoriev I.V."/>
            <person name="Roux C."/>
            <person name="Martin F.M."/>
            <person name="Corradi N."/>
        </authorList>
    </citation>
    <scope>NUCLEOTIDE SEQUENCE [LARGE SCALE GENOMIC DNA]</scope>
    <source>
        <strain evidence="6 8">A1</strain>
        <strain evidence="7 10">C2</strain>
    </source>
</reference>
<name>A0A2I1EJ71_9GLOM</name>
<evidence type="ECO:0000313" key="10">
    <source>
        <dbReference type="Proteomes" id="UP000233469"/>
    </source>
</evidence>
<dbReference type="OrthoDB" id="1708823at2759"/>
<dbReference type="VEuPathDB" id="FungiDB:RhiirA1_417343"/>
<dbReference type="Pfam" id="PF24808">
    <property type="entry name" value="DUF7707"/>
    <property type="match status" value="1"/>
</dbReference>
<proteinExistence type="predicted"/>
<dbReference type="Proteomes" id="UP000684084">
    <property type="component" value="Unassembled WGS sequence"/>
</dbReference>
<evidence type="ECO:0000259" key="3">
    <source>
        <dbReference type="Pfam" id="PF24808"/>
    </source>
</evidence>
<protein>
    <recommendedName>
        <fullName evidence="3">DUF7707 domain-containing protein</fullName>
    </recommendedName>
</protein>
<evidence type="ECO:0000313" key="8">
    <source>
        <dbReference type="Proteomes" id="UP000232688"/>
    </source>
</evidence>